<dbReference type="Proteomes" id="UP000230069">
    <property type="component" value="Unassembled WGS sequence"/>
</dbReference>
<evidence type="ECO:0000313" key="2">
    <source>
        <dbReference type="Proteomes" id="UP000230069"/>
    </source>
</evidence>
<keyword evidence="2" id="KW-1185">Reference proteome</keyword>
<reference evidence="1 2" key="1">
    <citation type="submission" date="2017-09" db="EMBL/GenBank/DDBJ databases">
        <title>WGS assembly of Aquilegia coerulea Goldsmith.</title>
        <authorList>
            <person name="Hodges S."/>
            <person name="Kramer E."/>
            <person name="Nordborg M."/>
            <person name="Tomkins J."/>
            <person name="Borevitz J."/>
            <person name="Derieg N."/>
            <person name="Yan J."/>
            <person name="Mihaltcheva S."/>
            <person name="Hayes R.D."/>
            <person name="Rokhsar D."/>
        </authorList>
    </citation>
    <scope>NUCLEOTIDE SEQUENCE [LARGE SCALE GENOMIC DNA]</scope>
    <source>
        <strain evidence="2">cv. Goldsmith</strain>
    </source>
</reference>
<accession>A0A2G5EYK0</accession>
<gene>
    <name evidence="1" type="ORF">AQUCO_00300372v1</name>
</gene>
<sequence>MDVVPELVHEMTDEMINLRKSIDPAARAEYVREQVMAVEGFTKPYLRKAYVFIMRDPIEKEIFIGGDSEIRKDILESLRPKIENV</sequence>
<name>A0A2G5EYK0_AQUCA</name>
<dbReference type="InParanoid" id="A0A2G5EYK0"/>
<dbReference type="AlphaFoldDB" id="A0A2G5EYK0"/>
<dbReference type="OrthoDB" id="1924503at2759"/>
<organism evidence="1 2">
    <name type="scientific">Aquilegia coerulea</name>
    <name type="common">Rocky mountain columbine</name>
    <dbReference type="NCBI Taxonomy" id="218851"/>
    <lineage>
        <taxon>Eukaryota</taxon>
        <taxon>Viridiplantae</taxon>
        <taxon>Streptophyta</taxon>
        <taxon>Embryophyta</taxon>
        <taxon>Tracheophyta</taxon>
        <taxon>Spermatophyta</taxon>
        <taxon>Magnoliopsida</taxon>
        <taxon>Ranunculales</taxon>
        <taxon>Ranunculaceae</taxon>
        <taxon>Thalictroideae</taxon>
        <taxon>Aquilegia</taxon>
    </lineage>
</organism>
<evidence type="ECO:0000313" key="1">
    <source>
        <dbReference type="EMBL" id="PIA60801.1"/>
    </source>
</evidence>
<proteinExistence type="predicted"/>
<protein>
    <submittedName>
        <fullName evidence="1">Uncharacterized protein</fullName>
    </submittedName>
</protein>
<dbReference type="EMBL" id="KZ305020">
    <property type="protein sequence ID" value="PIA60801.1"/>
    <property type="molecule type" value="Genomic_DNA"/>
</dbReference>